<feature type="binding site" evidence="9">
    <location>
        <position position="272"/>
    </location>
    <ligand>
        <name>[4Fe-4S] cluster</name>
        <dbReference type="ChEBI" id="CHEBI:49883"/>
        <label>1</label>
    </ligand>
</feature>
<evidence type="ECO:0000256" key="9">
    <source>
        <dbReference type="HAMAP-Rule" id="MF_00206"/>
    </source>
</evidence>
<feature type="binding site" evidence="9">
    <location>
        <position position="66"/>
    </location>
    <ligand>
        <name>[4Fe-4S] cluster</name>
        <dbReference type="ChEBI" id="CHEBI:49883"/>
        <label>2</label>
        <note>4Fe-4S-S-AdoMet</note>
    </ligand>
</feature>
<evidence type="ECO:0000256" key="1">
    <source>
        <dbReference type="ARBA" id="ARBA00022485"/>
    </source>
</evidence>
<evidence type="ECO:0000256" key="2">
    <source>
        <dbReference type="ARBA" id="ARBA00022490"/>
    </source>
</evidence>
<feature type="binding site" evidence="9">
    <location>
        <position position="44"/>
    </location>
    <ligand>
        <name>[4Fe-4S] cluster</name>
        <dbReference type="ChEBI" id="CHEBI:49883"/>
        <label>1</label>
    </ligand>
</feature>
<evidence type="ECO:0000256" key="6">
    <source>
        <dbReference type="ARBA" id="ARBA00023004"/>
    </source>
</evidence>
<comment type="catalytic activity">
    <reaction evidence="8 9">
        <text>[[Fe-S] cluster scaffold protein carrying a second [4Fe-4S](2+) cluster] + N(6)-octanoyl-L-lysyl-[protein] + 2 oxidized [2Fe-2S]-[ferredoxin] + 2 S-adenosyl-L-methionine + 4 H(+) = [[Fe-S] cluster scaffold protein] + N(6)-[(R)-dihydrolipoyl]-L-lysyl-[protein] + 4 Fe(3+) + 2 hydrogen sulfide + 2 5'-deoxyadenosine + 2 L-methionine + 2 reduced [2Fe-2S]-[ferredoxin]</text>
        <dbReference type="Rhea" id="RHEA:16585"/>
        <dbReference type="Rhea" id="RHEA-COMP:9928"/>
        <dbReference type="Rhea" id="RHEA-COMP:10000"/>
        <dbReference type="Rhea" id="RHEA-COMP:10001"/>
        <dbReference type="Rhea" id="RHEA-COMP:10475"/>
        <dbReference type="Rhea" id="RHEA-COMP:14568"/>
        <dbReference type="Rhea" id="RHEA-COMP:14569"/>
        <dbReference type="ChEBI" id="CHEBI:15378"/>
        <dbReference type="ChEBI" id="CHEBI:17319"/>
        <dbReference type="ChEBI" id="CHEBI:29034"/>
        <dbReference type="ChEBI" id="CHEBI:29919"/>
        <dbReference type="ChEBI" id="CHEBI:33722"/>
        <dbReference type="ChEBI" id="CHEBI:33737"/>
        <dbReference type="ChEBI" id="CHEBI:33738"/>
        <dbReference type="ChEBI" id="CHEBI:57844"/>
        <dbReference type="ChEBI" id="CHEBI:59789"/>
        <dbReference type="ChEBI" id="CHEBI:78809"/>
        <dbReference type="ChEBI" id="CHEBI:83100"/>
        <dbReference type="EC" id="2.8.1.8"/>
    </reaction>
</comment>
<dbReference type="InterPro" id="IPR006638">
    <property type="entry name" value="Elp3/MiaA/NifB-like_rSAM"/>
</dbReference>
<evidence type="ECO:0000256" key="3">
    <source>
        <dbReference type="ARBA" id="ARBA00022679"/>
    </source>
</evidence>
<proteinExistence type="inferred from homology"/>
<accession>A0A143Y550</accession>
<feature type="binding site" evidence="9">
    <location>
        <position position="38"/>
    </location>
    <ligand>
        <name>[4Fe-4S] cluster</name>
        <dbReference type="ChEBI" id="CHEBI:49883"/>
        <label>1</label>
    </ligand>
</feature>
<gene>
    <name evidence="9" type="primary">lipA</name>
    <name evidence="11" type="ORF">Tpal_265</name>
</gene>
<dbReference type="GO" id="GO:0046872">
    <property type="term" value="F:metal ion binding"/>
    <property type="evidence" value="ECO:0007669"/>
    <property type="project" value="UniProtKB-KW"/>
</dbReference>
<dbReference type="SFLD" id="SFLDG01058">
    <property type="entry name" value="lipoyl_synthase_like"/>
    <property type="match status" value="1"/>
</dbReference>
<feature type="binding site" evidence="9">
    <location>
        <position position="59"/>
    </location>
    <ligand>
        <name>[4Fe-4S] cluster</name>
        <dbReference type="ChEBI" id="CHEBI:49883"/>
        <label>2</label>
        <note>4Fe-4S-S-AdoMet</note>
    </ligand>
</feature>
<comment type="function">
    <text evidence="9">Catalyzes the radical-mediated insertion of two sulfur atoms into the C-6 and C-8 positions of the octanoyl moiety bound to the lipoyl domains of lipoate-dependent enzymes, thereby converting the octanoylated domains into lipoylated derivatives.</text>
</comment>
<dbReference type="NCBIfam" id="NF009544">
    <property type="entry name" value="PRK12928.1"/>
    <property type="match status" value="1"/>
</dbReference>
<keyword evidence="4 9" id="KW-0949">S-adenosyl-L-methionine</keyword>
<dbReference type="PANTHER" id="PTHR10949:SF0">
    <property type="entry name" value="LIPOYL SYNTHASE, MITOCHONDRIAL"/>
    <property type="match status" value="1"/>
</dbReference>
<comment type="pathway">
    <text evidence="9">Protein modification; protein lipoylation via endogenous pathway; protein N(6)-(lipoyl)lysine from octanoyl-[acyl-carrier-protein]: step 2/2.</text>
</comment>
<feature type="binding site" evidence="9">
    <location>
        <position position="63"/>
    </location>
    <ligand>
        <name>[4Fe-4S] cluster</name>
        <dbReference type="ChEBI" id="CHEBI:49883"/>
        <label>2</label>
        <note>4Fe-4S-S-AdoMet</note>
    </ligand>
</feature>
<dbReference type="SFLD" id="SFLDS00029">
    <property type="entry name" value="Radical_SAM"/>
    <property type="match status" value="1"/>
</dbReference>
<dbReference type="GO" id="GO:0005737">
    <property type="term" value="C:cytoplasm"/>
    <property type="evidence" value="ECO:0007669"/>
    <property type="project" value="UniProtKB-SubCell"/>
</dbReference>
<keyword evidence="6 9" id="KW-0408">Iron</keyword>
<evidence type="ECO:0000256" key="5">
    <source>
        <dbReference type="ARBA" id="ARBA00022723"/>
    </source>
</evidence>
<keyword evidence="12" id="KW-1185">Reference proteome</keyword>
<dbReference type="EC" id="2.8.1.8" evidence="9"/>
<dbReference type="Pfam" id="PF04055">
    <property type="entry name" value="Radical_SAM"/>
    <property type="match status" value="1"/>
</dbReference>
<dbReference type="Gene3D" id="3.20.20.70">
    <property type="entry name" value="Aldolase class I"/>
    <property type="match status" value="1"/>
</dbReference>
<evidence type="ECO:0000256" key="4">
    <source>
        <dbReference type="ARBA" id="ARBA00022691"/>
    </source>
</evidence>
<name>A0A143Y550_9LACT</name>
<dbReference type="FunFam" id="3.20.20.70:FF:000040">
    <property type="entry name" value="Lipoyl synthase"/>
    <property type="match status" value="1"/>
</dbReference>
<dbReference type="InterPro" id="IPR007197">
    <property type="entry name" value="rSAM"/>
</dbReference>
<dbReference type="PROSITE" id="PS51918">
    <property type="entry name" value="RADICAL_SAM"/>
    <property type="match status" value="1"/>
</dbReference>
<comment type="subcellular location">
    <subcellularLocation>
        <location evidence="9">Cytoplasm</location>
    </subcellularLocation>
</comment>
<keyword evidence="1 9" id="KW-0004">4Fe-4S</keyword>
<keyword evidence="5 9" id="KW-0479">Metal-binding</keyword>
<dbReference type="EMBL" id="FJNE01000001">
    <property type="protein sequence ID" value="CZQ81977.1"/>
    <property type="molecule type" value="Genomic_DNA"/>
</dbReference>
<dbReference type="InterPro" id="IPR058240">
    <property type="entry name" value="rSAM_sf"/>
</dbReference>
<dbReference type="HAMAP" id="MF_00206">
    <property type="entry name" value="Lipoyl_synth"/>
    <property type="match status" value="1"/>
</dbReference>
<keyword evidence="3 9" id="KW-0808">Transferase</keyword>
<comment type="cofactor">
    <cofactor evidence="9">
        <name>[4Fe-4S] cluster</name>
        <dbReference type="ChEBI" id="CHEBI:49883"/>
    </cofactor>
    <text evidence="9">Binds 2 [4Fe-4S] clusters per subunit. One cluster is coordinated with 3 cysteines and an exchangeable S-adenosyl-L-methionine.</text>
</comment>
<dbReference type="AlphaFoldDB" id="A0A143Y550"/>
<organism evidence="11 12">
    <name type="scientific">Trichococcus palustris</name>
    <dbReference type="NCBI Taxonomy" id="140314"/>
    <lineage>
        <taxon>Bacteria</taxon>
        <taxon>Bacillati</taxon>
        <taxon>Bacillota</taxon>
        <taxon>Bacilli</taxon>
        <taxon>Lactobacillales</taxon>
        <taxon>Carnobacteriaceae</taxon>
        <taxon>Trichococcus</taxon>
    </lineage>
</organism>
<dbReference type="PANTHER" id="PTHR10949">
    <property type="entry name" value="LIPOYL SYNTHASE"/>
    <property type="match status" value="1"/>
</dbReference>
<keyword evidence="2 9" id="KW-0963">Cytoplasm</keyword>
<comment type="similarity">
    <text evidence="9">Belongs to the radical SAM superfamily. Lipoyl synthase family.</text>
</comment>
<dbReference type="UniPathway" id="UPA00538">
    <property type="reaction ID" value="UER00593"/>
</dbReference>
<dbReference type="InterPro" id="IPR003698">
    <property type="entry name" value="Lipoyl_synth"/>
</dbReference>
<dbReference type="GO" id="GO:0016992">
    <property type="term" value="F:lipoate synthase activity"/>
    <property type="evidence" value="ECO:0007669"/>
    <property type="project" value="UniProtKB-UniRule"/>
</dbReference>
<keyword evidence="7 9" id="KW-0411">Iron-sulfur</keyword>
<feature type="binding site" evidence="9">
    <location>
        <position position="33"/>
    </location>
    <ligand>
        <name>[4Fe-4S] cluster</name>
        <dbReference type="ChEBI" id="CHEBI:49883"/>
        <label>1</label>
    </ligand>
</feature>
<dbReference type="RefSeq" id="WP_245825564.1">
    <property type="nucleotide sequence ID" value="NZ_FOTD01000002.1"/>
</dbReference>
<dbReference type="PIRSF" id="PIRSF005963">
    <property type="entry name" value="Lipoyl_synth"/>
    <property type="match status" value="1"/>
</dbReference>
<evidence type="ECO:0000259" key="10">
    <source>
        <dbReference type="PROSITE" id="PS51918"/>
    </source>
</evidence>
<dbReference type="SMART" id="SM00729">
    <property type="entry name" value="Elp3"/>
    <property type="match status" value="1"/>
</dbReference>
<feature type="domain" description="Radical SAM core" evidence="10">
    <location>
        <begin position="45"/>
        <end position="261"/>
    </location>
</feature>
<protein>
    <recommendedName>
        <fullName evidence="9">Lipoyl synthase</fullName>
        <ecNumber evidence="9">2.8.1.8</ecNumber>
    </recommendedName>
    <alternativeName>
        <fullName evidence="9">Lip-syn</fullName>
        <shortName evidence="9">LS</shortName>
    </alternativeName>
    <alternativeName>
        <fullName evidence="9">Lipoate synthase</fullName>
    </alternativeName>
    <alternativeName>
        <fullName evidence="9">Lipoic acid synthase</fullName>
    </alternativeName>
    <alternativeName>
        <fullName evidence="9">Sulfur insertion protein LipA</fullName>
    </alternativeName>
</protein>
<reference evidence="11 12" key="1">
    <citation type="submission" date="2016-02" db="EMBL/GenBank/DDBJ databases">
        <authorList>
            <person name="Wen L."/>
            <person name="He K."/>
            <person name="Yang H."/>
        </authorList>
    </citation>
    <scope>NUCLEOTIDE SEQUENCE [LARGE SCALE GENOMIC DNA]</scope>
    <source>
        <strain evidence="11">Trichococcus palustris</strain>
    </source>
</reference>
<dbReference type="CDD" id="cd01335">
    <property type="entry name" value="Radical_SAM"/>
    <property type="match status" value="1"/>
</dbReference>
<dbReference type="NCBIfam" id="NF004019">
    <property type="entry name" value="PRK05481.1"/>
    <property type="match status" value="1"/>
</dbReference>
<dbReference type="SFLD" id="SFLDF00271">
    <property type="entry name" value="lipoyl_synthase"/>
    <property type="match status" value="1"/>
</dbReference>
<evidence type="ECO:0000256" key="8">
    <source>
        <dbReference type="ARBA" id="ARBA00047326"/>
    </source>
</evidence>
<evidence type="ECO:0000313" key="11">
    <source>
        <dbReference type="EMBL" id="CZQ81977.1"/>
    </source>
</evidence>
<evidence type="ECO:0000313" key="12">
    <source>
        <dbReference type="Proteomes" id="UP000242754"/>
    </source>
</evidence>
<dbReference type="STRING" id="140314.SAMN04488076_10226"/>
<sequence length="289" mass="32752">METKPQWFKVRYNQEAVEKVTQLMDDLELNTVCNEASCPNMGECYSSGTATFMILGRICTRSCRFCDVTHGKPDAVNEKEPQQLAQAVKKMGLEYVVITSVDRDDLPDYGAGHFAKVIEEVRKYNPHTMIEVLTPDFQGDQLAIDKVIAAKPDVFNHNMESVRRISPKIRHRATYDCSLRVLEYVKQQDPSILTKTGIMLGLGETAEEISELMDDIRAVDVDFLTIGQYSQPSPKHYPLHEFVPVETFAEYQRTGMTKKFKYVASSPLVRSSYRARAAVESAHNNKGEK</sequence>
<dbReference type="SUPFAM" id="SSF102114">
    <property type="entry name" value="Radical SAM enzymes"/>
    <property type="match status" value="1"/>
</dbReference>
<dbReference type="NCBIfam" id="TIGR00510">
    <property type="entry name" value="lipA"/>
    <property type="match status" value="1"/>
</dbReference>
<dbReference type="GO" id="GO:0009249">
    <property type="term" value="P:protein lipoylation"/>
    <property type="evidence" value="ECO:0007669"/>
    <property type="project" value="UniProtKB-UniRule"/>
</dbReference>
<evidence type="ECO:0000256" key="7">
    <source>
        <dbReference type="ARBA" id="ARBA00023014"/>
    </source>
</evidence>
<dbReference type="InterPro" id="IPR013785">
    <property type="entry name" value="Aldolase_TIM"/>
</dbReference>
<dbReference type="GO" id="GO:0051539">
    <property type="term" value="F:4 iron, 4 sulfur cluster binding"/>
    <property type="evidence" value="ECO:0007669"/>
    <property type="project" value="UniProtKB-UniRule"/>
</dbReference>
<dbReference type="Proteomes" id="UP000242754">
    <property type="component" value="Unassembled WGS sequence"/>
</dbReference>